<evidence type="ECO:0000256" key="3">
    <source>
        <dbReference type="ARBA" id="ARBA00022448"/>
    </source>
</evidence>
<dbReference type="PRINTS" id="PR00690">
    <property type="entry name" value="ADHESNFAMILY"/>
</dbReference>
<accession>A0ABT1D9D3</accession>
<dbReference type="EMBL" id="JAFIRR010000121">
    <property type="protein sequence ID" value="MCO6418217.1"/>
    <property type="molecule type" value="Genomic_DNA"/>
</dbReference>
<sequence length="294" mass="31524">MPSRRALLALPFLARPARAQARPLALAAFSILADMLGQVAGEAMEVRALIGAEMDSHHFQPRPSDAEALRRAALVLRNGLGFEPWLDRLLRSTGYRGVVVTATEGLVPRQGTDGHGHGGPDPHAWQDVRNALAYVARIRDGLTAADPPREAAYAARAAAYAARLEALDAWVRQRLGAVPEAKRVMVTTHESFGYFAAAYGVRVLAPEGLGGETQPSAARIAAVLRQIREQGITAIFLEGRGSQAVMQQLARETGRPPAGRLYADTLSAPDGPAPDYAAMMRHNVELMTRAMLAG</sequence>
<dbReference type="PANTHER" id="PTHR42953">
    <property type="entry name" value="HIGH-AFFINITY ZINC UPTAKE SYSTEM PROTEIN ZNUA-RELATED"/>
    <property type="match status" value="1"/>
</dbReference>
<reference evidence="8 9" key="1">
    <citation type="submission" date="2021-12" db="EMBL/GenBank/DDBJ databases">
        <title>Siccirubricoccus leaddurans sp. nov., a high concentration Zn2+ tolerance bacterium.</title>
        <authorList>
            <person name="Cao Y."/>
        </authorList>
    </citation>
    <scope>NUCLEOTIDE SEQUENCE [LARGE SCALE GENOMIC DNA]</scope>
    <source>
        <strain evidence="8 9">KC 17139</strain>
    </source>
</reference>
<evidence type="ECO:0000313" key="8">
    <source>
        <dbReference type="EMBL" id="MCO6418217.1"/>
    </source>
</evidence>
<keyword evidence="5 7" id="KW-0732">Signal</keyword>
<evidence type="ECO:0000256" key="6">
    <source>
        <dbReference type="RuleBase" id="RU003512"/>
    </source>
</evidence>
<dbReference type="SUPFAM" id="SSF53807">
    <property type="entry name" value="Helical backbone' metal receptor"/>
    <property type="match status" value="1"/>
</dbReference>
<keyword evidence="3 6" id="KW-0813">Transport</keyword>
<dbReference type="PANTHER" id="PTHR42953:SF1">
    <property type="entry name" value="METAL-BINDING PROTEIN HI_0362-RELATED"/>
    <property type="match status" value="1"/>
</dbReference>
<organism evidence="8 9">
    <name type="scientific">Siccirubricoccus soli</name>
    <dbReference type="NCBI Taxonomy" id="2899147"/>
    <lineage>
        <taxon>Bacteria</taxon>
        <taxon>Pseudomonadati</taxon>
        <taxon>Pseudomonadota</taxon>
        <taxon>Alphaproteobacteria</taxon>
        <taxon>Acetobacterales</taxon>
        <taxon>Roseomonadaceae</taxon>
        <taxon>Siccirubricoccus</taxon>
    </lineage>
</organism>
<evidence type="ECO:0000256" key="5">
    <source>
        <dbReference type="ARBA" id="ARBA00022729"/>
    </source>
</evidence>
<dbReference type="Gene3D" id="3.40.50.1980">
    <property type="entry name" value="Nitrogenase molybdenum iron protein domain"/>
    <property type="match status" value="2"/>
</dbReference>
<comment type="caution">
    <text evidence="8">The sequence shown here is derived from an EMBL/GenBank/DDBJ whole genome shotgun (WGS) entry which is preliminary data.</text>
</comment>
<proteinExistence type="inferred from homology"/>
<comment type="subcellular location">
    <subcellularLocation>
        <location evidence="1">Cell envelope</location>
    </subcellularLocation>
</comment>
<name>A0ABT1D9D3_9PROT</name>
<dbReference type="RefSeq" id="WP_252954845.1">
    <property type="nucleotide sequence ID" value="NZ_JAFIRR010000121.1"/>
</dbReference>
<dbReference type="InterPro" id="IPR006129">
    <property type="entry name" value="AdhesinB"/>
</dbReference>
<evidence type="ECO:0000256" key="1">
    <source>
        <dbReference type="ARBA" id="ARBA00004196"/>
    </source>
</evidence>
<evidence type="ECO:0000256" key="2">
    <source>
        <dbReference type="ARBA" id="ARBA00011028"/>
    </source>
</evidence>
<dbReference type="Proteomes" id="UP001523392">
    <property type="component" value="Unassembled WGS sequence"/>
</dbReference>
<dbReference type="InterPro" id="IPR050492">
    <property type="entry name" value="Bact_metal-bind_prot9"/>
</dbReference>
<comment type="similarity">
    <text evidence="2 6">Belongs to the bacterial solute-binding protein 9 family.</text>
</comment>
<feature type="chain" id="PRO_5046191445" evidence="7">
    <location>
        <begin position="22"/>
        <end position="294"/>
    </location>
</feature>
<dbReference type="InterPro" id="IPR006128">
    <property type="entry name" value="Lipoprotein_PsaA-like"/>
</dbReference>
<dbReference type="PRINTS" id="PR00691">
    <property type="entry name" value="ADHESINB"/>
</dbReference>
<keyword evidence="9" id="KW-1185">Reference proteome</keyword>
<dbReference type="Pfam" id="PF01297">
    <property type="entry name" value="ZnuA"/>
    <property type="match status" value="1"/>
</dbReference>
<gene>
    <name evidence="8" type="ORF">JYK14_18905</name>
</gene>
<feature type="signal peptide" evidence="7">
    <location>
        <begin position="1"/>
        <end position="21"/>
    </location>
</feature>
<protein>
    <submittedName>
        <fullName evidence="8">Zinc ABC transporter substrate-binding protein</fullName>
    </submittedName>
</protein>
<keyword evidence="4" id="KW-0479">Metal-binding</keyword>
<dbReference type="InterPro" id="IPR006127">
    <property type="entry name" value="ZnuA-like"/>
</dbReference>
<evidence type="ECO:0000313" key="9">
    <source>
        <dbReference type="Proteomes" id="UP001523392"/>
    </source>
</evidence>
<evidence type="ECO:0000256" key="7">
    <source>
        <dbReference type="SAM" id="SignalP"/>
    </source>
</evidence>
<evidence type="ECO:0000256" key="4">
    <source>
        <dbReference type="ARBA" id="ARBA00022723"/>
    </source>
</evidence>